<reference evidence="3 4" key="2">
    <citation type="submission" date="2018-01" db="EMBL/GenBank/DDBJ databases">
        <title>Genomic study of Klebsiella pneumoniae.</title>
        <authorList>
            <person name="Yang Y."/>
            <person name="Bicalho R."/>
        </authorList>
    </citation>
    <scope>NUCLEOTIDE SEQUENCE [LARGE SCALE GENOMIC DNA]</scope>
    <source>
        <strain evidence="2 4">A10</strain>
        <strain evidence="1 3">A2</strain>
    </source>
</reference>
<evidence type="ECO:0000313" key="3">
    <source>
        <dbReference type="Proteomes" id="UP000234661"/>
    </source>
</evidence>
<evidence type="ECO:0000313" key="1">
    <source>
        <dbReference type="EMBL" id="PLM62530.1"/>
    </source>
</evidence>
<protein>
    <submittedName>
        <fullName evidence="2">Uncharacterized protein</fullName>
    </submittedName>
</protein>
<dbReference type="Proteomes" id="UP000234667">
    <property type="component" value="Unassembled WGS sequence"/>
</dbReference>
<name>A0A2J5QAU8_9ENTR</name>
<evidence type="ECO:0000313" key="4">
    <source>
        <dbReference type="Proteomes" id="UP000234667"/>
    </source>
</evidence>
<dbReference type="Proteomes" id="UP000234661">
    <property type="component" value="Unassembled WGS sequence"/>
</dbReference>
<sequence length="77" mass="9120">MRFNPSYFKLHMRWLRSFTPVTYQSKLLGINERLLPLTGGQPSAGQIRSRRICRSLAAFLQLELFRVDCRCVEYIIR</sequence>
<comment type="caution">
    <text evidence="2">The sequence shown here is derived from an EMBL/GenBank/DDBJ whole genome shotgun (WGS) entry which is preliminary data.</text>
</comment>
<dbReference type="EMBL" id="PIDR01000009">
    <property type="protein sequence ID" value="PLO75397.1"/>
    <property type="molecule type" value="Genomic_DNA"/>
</dbReference>
<dbReference type="EMBL" id="PIET01000389">
    <property type="protein sequence ID" value="PLM62530.1"/>
    <property type="molecule type" value="Genomic_DNA"/>
</dbReference>
<accession>A0A2J5QAU8</accession>
<gene>
    <name evidence="1" type="ORF">CWM85_14405</name>
    <name evidence="2" type="ORF">CWN49_01185</name>
</gene>
<dbReference type="AlphaFoldDB" id="A0A2J5QAU8"/>
<organism evidence="2 4">
    <name type="scientific">Klebsiella michiganensis</name>
    <dbReference type="NCBI Taxonomy" id="1134687"/>
    <lineage>
        <taxon>Bacteria</taxon>
        <taxon>Pseudomonadati</taxon>
        <taxon>Pseudomonadota</taxon>
        <taxon>Gammaproteobacteria</taxon>
        <taxon>Enterobacterales</taxon>
        <taxon>Enterobacteriaceae</taxon>
        <taxon>Klebsiella/Raoultella group</taxon>
        <taxon>Klebsiella</taxon>
    </lineage>
</organism>
<reference evidence="3 4" key="1">
    <citation type="submission" date="2017-11" db="EMBL/GenBank/DDBJ databases">
        <authorList>
            <person name="Han C.G."/>
        </authorList>
    </citation>
    <scope>NUCLEOTIDE SEQUENCE [LARGE SCALE GENOMIC DNA]</scope>
    <source>
        <strain evidence="2 4">A10</strain>
        <strain evidence="1 3">A2</strain>
    </source>
</reference>
<evidence type="ECO:0000313" key="2">
    <source>
        <dbReference type="EMBL" id="PLO75397.1"/>
    </source>
</evidence>
<proteinExistence type="predicted"/>